<dbReference type="EMBL" id="AMXE01000008">
    <property type="protein sequence ID" value="ENO89910.1"/>
    <property type="molecule type" value="Genomic_DNA"/>
</dbReference>
<proteinExistence type="predicted"/>
<keyword evidence="3" id="KW-1185">Reference proteome</keyword>
<sequence>MPSSIKCLLNLALPAVTLVSKFALIFVLAKFLEPAEMGLYDLLSTTVFYVWLAPTQHTLDFIFAFYAIGILATACMFGTSRLQGLDRASMKRAIDRLEHRSYTHHFSLLYWAVLAAVLSRISMTPHYGLYARRKDRPIIFSHLASLQIFFLAGFAFVPLLAMAAVPAAMALAFLFLLLTKFVTFKRCGPLIAPL</sequence>
<evidence type="ECO:0000256" key="1">
    <source>
        <dbReference type="SAM" id="Phobius"/>
    </source>
</evidence>
<protein>
    <submittedName>
        <fullName evidence="2">O antigen flippase</fullName>
    </submittedName>
</protein>
<keyword evidence="1" id="KW-1133">Transmembrane helix</keyword>
<reference evidence="2 3" key="1">
    <citation type="submission" date="2012-09" db="EMBL/GenBank/DDBJ databases">
        <title>Draft Genome Sequences of 6 Strains from Genus Thauera.</title>
        <authorList>
            <person name="Liu B."/>
            <person name="Shapleigh J.P."/>
            <person name="Frostegard A.H."/>
        </authorList>
    </citation>
    <scope>NUCLEOTIDE SEQUENCE [LARGE SCALE GENOMIC DNA]</scope>
    <source>
        <strain evidence="3">47Lol / DSM 12138</strain>
    </source>
</reference>
<keyword evidence="1" id="KW-0812">Transmembrane</keyword>
<dbReference type="OrthoDB" id="8046861at2"/>
<dbReference type="RefSeq" id="WP_004334243.1">
    <property type="nucleotide sequence ID" value="NZ_AMXE01000008.1"/>
</dbReference>
<keyword evidence="1" id="KW-0472">Membrane</keyword>
<feature type="transmembrane region" description="Helical" evidence="1">
    <location>
        <begin position="102"/>
        <end position="118"/>
    </location>
</feature>
<feature type="transmembrane region" description="Helical" evidence="1">
    <location>
        <begin position="7"/>
        <end position="31"/>
    </location>
</feature>
<dbReference type="Proteomes" id="UP000013232">
    <property type="component" value="Unassembled WGS sequence"/>
</dbReference>
<dbReference type="AlphaFoldDB" id="N6YEI6"/>
<comment type="caution">
    <text evidence="2">The sequence shown here is derived from an EMBL/GenBank/DDBJ whole genome shotgun (WGS) entry which is preliminary data.</text>
</comment>
<evidence type="ECO:0000313" key="2">
    <source>
        <dbReference type="EMBL" id="ENO89910.1"/>
    </source>
</evidence>
<evidence type="ECO:0000313" key="3">
    <source>
        <dbReference type="Proteomes" id="UP000013232"/>
    </source>
</evidence>
<name>N6YEI6_THAL4</name>
<feature type="transmembrane region" description="Helical" evidence="1">
    <location>
        <begin position="138"/>
        <end position="157"/>
    </location>
</feature>
<organism evidence="2 3">
    <name type="scientific">Thauera linaloolentis (strain DSM 12138 / JCM 21573 / CCUG 41526 / CIP 105981 / IAM 15112 / NBRC 102519 / 47Lol)</name>
    <dbReference type="NCBI Taxonomy" id="1123367"/>
    <lineage>
        <taxon>Bacteria</taxon>
        <taxon>Pseudomonadati</taxon>
        <taxon>Pseudomonadota</taxon>
        <taxon>Betaproteobacteria</taxon>
        <taxon>Rhodocyclales</taxon>
        <taxon>Zoogloeaceae</taxon>
        <taxon>Thauera</taxon>
    </lineage>
</organism>
<feature type="transmembrane region" description="Helical" evidence="1">
    <location>
        <begin position="61"/>
        <end position="82"/>
    </location>
</feature>
<dbReference type="STRING" id="1123367.GCA_000621305_00482"/>
<gene>
    <name evidence="2" type="ORF">C666_04305</name>
</gene>
<accession>N6YEI6</accession>